<protein>
    <submittedName>
        <fullName evidence="1">Uncharacterized protein</fullName>
    </submittedName>
</protein>
<keyword evidence="2" id="KW-1185">Reference proteome</keyword>
<organism evidence="1 2">
    <name type="scientific">Seohaeicola nanhaiensis</name>
    <dbReference type="NCBI Taxonomy" id="1387282"/>
    <lineage>
        <taxon>Bacteria</taxon>
        <taxon>Pseudomonadati</taxon>
        <taxon>Pseudomonadota</taxon>
        <taxon>Alphaproteobacteria</taxon>
        <taxon>Rhodobacterales</taxon>
        <taxon>Roseobacteraceae</taxon>
        <taxon>Seohaeicola</taxon>
    </lineage>
</organism>
<dbReference type="EMBL" id="JBHSGI010000002">
    <property type="protein sequence ID" value="MFC4667913.1"/>
    <property type="molecule type" value="Genomic_DNA"/>
</dbReference>
<dbReference type="Proteomes" id="UP001595973">
    <property type="component" value="Unassembled WGS sequence"/>
</dbReference>
<name>A0ABV9KDF0_9RHOB</name>
<sequence length="46" mass="5053">MVESFLIAIAALLIALYVQARRAARAIRERTVDRPTILDGLTGRNG</sequence>
<comment type="caution">
    <text evidence="1">The sequence shown here is derived from an EMBL/GenBank/DDBJ whole genome shotgun (WGS) entry which is preliminary data.</text>
</comment>
<reference evidence="2" key="1">
    <citation type="journal article" date="2019" name="Int. J. Syst. Evol. Microbiol.">
        <title>The Global Catalogue of Microorganisms (GCM) 10K type strain sequencing project: providing services to taxonomists for standard genome sequencing and annotation.</title>
        <authorList>
            <consortium name="The Broad Institute Genomics Platform"/>
            <consortium name="The Broad Institute Genome Sequencing Center for Infectious Disease"/>
            <person name="Wu L."/>
            <person name="Ma J."/>
        </authorList>
    </citation>
    <scope>NUCLEOTIDE SEQUENCE [LARGE SCALE GENOMIC DNA]</scope>
    <source>
        <strain evidence="2">CGMCC 4.7283</strain>
    </source>
</reference>
<evidence type="ECO:0000313" key="2">
    <source>
        <dbReference type="Proteomes" id="UP001595973"/>
    </source>
</evidence>
<accession>A0ABV9KDF0</accession>
<gene>
    <name evidence="1" type="ORF">ACFO5X_05050</name>
</gene>
<evidence type="ECO:0000313" key="1">
    <source>
        <dbReference type="EMBL" id="MFC4667913.1"/>
    </source>
</evidence>
<proteinExistence type="predicted"/>
<dbReference type="RefSeq" id="WP_380716147.1">
    <property type="nucleotide sequence ID" value="NZ_JBHSGI010000002.1"/>
</dbReference>